<dbReference type="KEGG" id="sbat:G4Z16_16760"/>
<keyword evidence="1" id="KW-1133">Transmembrane helix</keyword>
<feature type="transmembrane region" description="Helical" evidence="1">
    <location>
        <begin position="57"/>
        <end position="81"/>
    </location>
</feature>
<organism evidence="2 3">
    <name type="scientific">Streptomyces bathyalis</name>
    <dbReference type="NCBI Taxonomy" id="2710756"/>
    <lineage>
        <taxon>Bacteria</taxon>
        <taxon>Bacillati</taxon>
        <taxon>Actinomycetota</taxon>
        <taxon>Actinomycetes</taxon>
        <taxon>Kitasatosporales</taxon>
        <taxon>Streptomycetaceae</taxon>
        <taxon>Streptomyces</taxon>
    </lineage>
</organism>
<sequence>MESREVRDGREGTGAAAAGCLVAAVAAATGFGVWFAVARSGVIGGFEDQRDWSLLYIELPGMVAGFPLIALLTWSLTRAVFRGRGRRGTRAVVIAAVVALTLLLLSWACGVWLEHRVDWIAPDPCSDPPC</sequence>
<dbReference type="AlphaFoldDB" id="A0A7T1T7G7"/>
<dbReference type="Proteomes" id="UP000595046">
    <property type="component" value="Chromosome"/>
</dbReference>
<proteinExistence type="predicted"/>
<name>A0A7T1T7G7_9ACTN</name>
<evidence type="ECO:0000313" key="2">
    <source>
        <dbReference type="EMBL" id="QPP07776.1"/>
    </source>
</evidence>
<gene>
    <name evidence="2" type="ORF">G4Z16_16760</name>
</gene>
<accession>A0A7T1T7G7</accession>
<feature type="transmembrane region" description="Helical" evidence="1">
    <location>
        <begin position="93"/>
        <end position="113"/>
    </location>
</feature>
<evidence type="ECO:0000256" key="1">
    <source>
        <dbReference type="SAM" id="Phobius"/>
    </source>
</evidence>
<evidence type="ECO:0000313" key="3">
    <source>
        <dbReference type="Proteomes" id="UP000595046"/>
    </source>
</evidence>
<keyword evidence="3" id="KW-1185">Reference proteome</keyword>
<dbReference type="RefSeq" id="WP_197351583.1">
    <property type="nucleotide sequence ID" value="NZ_CP048882.1"/>
</dbReference>
<protein>
    <submittedName>
        <fullName evidence="2">Uncharacterized protein</fullName>
    </submittedName>
</protein>
<dbReference type="EMBL" id="CP048882">
    <property type="protein sequence ID" value="QPP07776.1"/>
    <property type="molecule type" value="Genomic_DNA"/>
</dbReference>
<reference evidence="3" key="1">
    <citation type="submission" date="2020-02" db="EMBL/GenBank/DDBJ databases">
        <title>Streptomyces sp. ASO4wet.</title>
        <authorList>
            <person name="Risdian C."/>
            <person name="Landwehr W."/>
            <person name="Schupp P."/>
            <person name="Wink J."/>
        </authorList>
    </citation>
    <scope>NUCLEOTIDE SEQUENCE [LARGE SCALE GENOMIC DNA]</scope>
    <source>
        <strain evidence="3">ASO4wet</strain>
    </source>
</reference>
<keyword evidence="1" id="KW-0812">Transmembrane</keyword>
<keyword evidence="1" id="KW-0472">Membrane</keyword>
<feature type="transmembrane region" description="Helical" evidence="1">
    <location>
        <begin position="12"/>
        <end position="37"/>
    </location>
</feature>